<feature type="chain" id="PRO_5020254739" description="AMIN-like domain-containing protein" evidence="1">
    <location>
        <begin position="38"/>
        <end position="190"/>
    </location>
</feature>
<evidence type="ECO:0000313" key="4">
    <source>
        <dbReference type="Proteomes" id="UP000305233"/>
    </source>
</evidence>
<keyword evidence="1" id="KW-0732">Signal</keyword>
<evidence type="ECO:0000256" key="1">
    <source>
        <dbReference type="SAM" id="SignalP"/>
    </source>
</evidence>
<dbReference type="AlphaFoldDB" id="A0A4V3Z5T2"/>
<dbReference type="Pfam" id="PF24837">
    <property type="entry name" value="AMIN-like"/>
    <property type="match status" value="1"/>
</dbReference>
<feature type="domain" description="AMIN-like" evidence="2">
    <location>
        <begin position="58"/>
        <end position="188"/>
    </location>
</feature>
<evidence type="ECO:0000259" key="2">
    <source>
        <dbReference type="Pfam" id="PF24837"/>
    </source>
</evidence>
<feature type="signal peptide" evidence="1">
    <location>
        <begin position="1"/>
        <end position="37"/>
    </location>
</feature>
<keyword evidence="4" id="KW-1185">Reference proteome</keyword>
<dbReference type="InterPro" id="IPR056303">
    <property type="entry name" value="AMIN-like"/>
</dbReference>
<reference evidence="3 4" key="1">
    <citation type="submission" date="2019-04" db="EMBL/GenBank/DDBJ databases">
        <authorList>
            <person name="Liu Q."/>
            <person name="Xin Y.-H."/>
        </authorList>
    </citation>
    <scope>NUCLEOTIDE SEQUENCE [LARGE SCALE GENOMIC DNA]</scope>
    <source>
        <strain evidence="3 4">AM23</strain>
    </source>
</reference>
<organism evidence="3 4">
    <name type="scientific">Arthrobacter echini</name>
    <dbReference type="NCBI Taxonomy" id="1529066"/>
    <lineage>
        <taxon>Bacteria</taxon>
        <taxon>Bacillati</taxon>
        <taxon>Actinomycetota</taxon>
        <taxon>Actinomycetes</taxon>
        <taxon>Micrococcales</taxon>
        <taxon>Micrococcaceae</taxon>
        <taxon>Arthrobacter</taxon>
    </lineage>
</organism>
<gene>
    <name evidence="3" type="ORF">E8P82_03010</name>
</gene>
<dbReference type="RefSeq" id="WP_136453016.1">
    <property type="nucleotide sequence ID" value="NZ_SSWH01000002.1"/>
</dbReference>
<name>A0A4V3Z5T2_9MICC</name>
<sequence>MNTTRHETHRTRKLPATLAALALTAGLGLAGAPPATAAYCGITWGSTVKAAPSHSSSPITDVRSGRHDCFDRMVIDTRGPVSGYRVAYVDQVTRPGSGFTVPLRGGAQLSVTVAAPVYDGSGRTTYSPSNQNELVDTAGYSTFRQVALAGSFEGRTTIGLGVRGRLPVRVFVLPGPGNGSRVVVDVAHRW</sequence>
<protein>
    <recommendedName>
        <fullName evidence="2">AMIN-like domain-containing protein</fullName>
    </recommendedName>
</protein>
<dbReference type="OrthoDB" id="3393679at2"/>
<dbReference type="EMBL" id="SSWH01000002">
    <property type="protein sequence ID" value="THJ67819.1"/>
    <property type="molecule type" value="Genomic_DNA"/>
</dbReference>
<accession>A0A4V3Z5T2</accession>
<evidence type="ECO:0000313" key="3">
    <source>
        <dbReference type="EMBL" id="THJ67819.1"/>
    </source>
</evidence>
<proteinExistence type="predicted"/>
<dbReference type="Proteomes" id="UP000305233">
    <property type="component" value="Unassembled WGS sequence"/>
</dbReference>
<comment type="caution">
    <text evidence="3">The sequence shown here is derived from an EMBL/GenBank/DDBJ whole genome shotgun (WGS) entry which is preliminary data.</text>
</comment>